<dbReference type="EMBL" id="CM037618">
    <property type="protein sequence ID" value="KAH7999346.1"/>
    <property type="molecule type" value="Genomic_DNA"/>
</dbReference>
<proteinExistence type="predicted"/>
<accession>A0ACB8F275</accession>
<gene>
    <name evidence="1" type="ORF">K3G42_009059</name>
</gene>
<name>A0ACB8F275_9SAUR</name>
<keyword evidence="2" id="KW-1185">Reference proteome</keyword>
<protein>
    <submittedName>
        <fullName evidence="1">Uncharacterized protein</fullName>
    </submittedName>
</protein>
<evidence type="ECO:0000313" key="1">
    <source>
        <dbReference type="EMBL" id="KAH7999346.1"/>
    </source>
</evidence>
<comment type="caution">
    <text evidence="1">The sequence shown here is derived from an EMBL/GenBank/DDBJ whole genome shotgun (WGS) entry which is preliminary data.</text>
</comment>
<organism evidence="1 2">
    <name type="scientific">Sphaerodactylus townsendi</name>
    <dbReference type="NCBI Taxonomy" id="933632"/>
    <lineage>
        <taxon>Eukaryota</taxon>
        <taxon>Metazoa</taxon>
        <taxon>Chordata</taxon>
        <taxon>Craniata</taxon>
        <taxon>Vertebrata</taxon>
        <taxon>Euteleostomi</taxon>
        <taxon>Lepidosauria</taxon>
        <taxon>Squamata</taxon>
        <taxon>Bifurcata</taxon>
        <taxon>Gekkota</taxon>
        <taxon>Sphaerodactylidae</taxon>
        <taxon>Sphaerodactylus</taxon>
    </lineage>
</organism>
<evidence type="ECO:0000313" key="2">
    <source>
        <dbReference type="Proteomes" id="UP000827872"/>
    </source>
</evidence>
<sequence length="221" mass="24756">MPRRAHGAVFQHPPQQRDRASSAVRTEETSRPLQHHGQLQSWPPKDGSAPRTAPGPAPKPSLLPLLQPLQPFLDPPFSLFLPPRDPARLWPPCPGTLRHPSSWPPPRLLFRAHPECAKSTPQERSCLQGLVLRPHLPLAPPHWAKGGPQAAWLPSGDQPAWPDWARQWRCCQPGGDQARWPQKPPPQKQAPALVRRNFACHSTSSQPCVWKPPPLIPRKEM</sequence>
<reference evidence="1" key="1">
    <citation type="submission" date="2021-08" db="EMBL/GenBank/DDBJ databases">
        <title>The first chromosome-level gecko genome reveals the dynamic sex chromosomes of Neotropical dwarf geckos (Sphaerodactylidae: Sphaerodactylus).</title>
        <authorList>
            <person name="Pinto B.J."/>
            <person name="Keating S.E."/>
            <person name="Gamble T."/>
        </authorList>
    </citation>
    <scope>NUCLEOTIDE SEQUENCE</scope>
    <source>
        <strain evidence="1">TG3544</strain>
    </source>
</reference>
<dbReference type="Proteomes" id="UP000827872">
    <property type="component" value="Linkage Group LG05"/>
</dbReference>